<comment type="caution">
    <text evidence="1">The sequence shown here is derived from an EMBL/GenBank/DDBJ whole genome shotgun (WGS) entry which is preliminary data.</text>
</comment>
<keyword evidence="2" id="KW-1185">Reference proteome</keyword>
<evidence type="ECO:0000313" key="2">
    <source>
        <dbReference type="Proteomes" id="UP001596047"/>
    </source>
</evidence>
<proteinExistence type="predicted"/>
<reference evidence="2" key="1">
    <citation type="journal article" date="2019" name="Int. J. Syst. Evol. Microbiol.">
        <title>The Global Catalogue of Microorganisms (GCM) 10K type strain sequencing project: providing services to taxonomists for standard genome sequencing and annotation.</title>
        <authorList>
            <consortium name="The Broad Institute Genomics Platform"/>
            <consortium name="The Broad Institute Genome Sequencing Center for Infectious Disease"/>
            <person name="Wu L."/>
            <person name="Ma J."/>
        </authorList>
    </citation>
    <scope>NUCLEOTIDE SEQUENCE [LARGE SCALE GENOMIC DNA]</scope>
    <source>
        <strain evidence="2">CGMCC 1.3240</strain>
    </source>
</reference>
<dbReference type="EMBL" id="JBHSOW010000060">
    <property type="protein sequence ID" value="MFC5650675.1"/>
    <property type="molecule type" value="Genomic_DNA"/>
</dbReference>
<dbReference type="RefSeq" id="WP_379189252.1">
    <property type="nucleotide sequence ID" value="NZ_JBHSOW010000060.1"/>
</dbReference>
<protein>
    <submittedName>
        <fullName evidence="1">Uncharacterized protein</fullName>
    </submittedName>
</protein>
<accession>A0ABW0VYG6</accession>
<gene>
    <name evidence="1" type="ORF">ACFPYJ_16395</name>
</gene>
<dbReference type="Proteomes" id="UP001596047">
    <property type="component" value="Unassembled WGS sequence"/>
</dbReference>
<organism evidence="1 2">
    <name type="scientific">Paenibacillus solisilvae</name>
    <dbReference type="NCBI Taxonomy" id="2486751"/>
    <lineage>
        <taxon>Bacteria</taxon>
        <taxon>Bacillati</taxon>
        <taxon>Bacillota</taxon>
        <taxon>Bacilli</taxon>
        <taxon>Bacillales</taxon>
        <taxon>Paenibacillaceae</taxon>
        <taxon>Paenibacillus</taxon>
    </lineage>
</organism>
<sequence>MLNKQSAEAVQGDFIYRLVTEKAEYRETEAVKIYGELEYMGDKESVTIFHAASPFYFPITEKTRDYEIAYNMNTPLISTVLKKGVPLREQYKGGGGYDEHDDKNYIAFIQDLRDMRFPGGYYVAAGFADFYVQSKIGNEEKQEDFHIKAQIDFSVKE</sequence>
<evidence type="ECO:0000313" key="1">
    <source>
        <dbReference type="EMBL" id="MFC5650675.1"/>
    </source>
</evidence>
<name>A0ABW0VYG6_9BACL</name>